<protein>
    <submittedName>
        <fullName evidence="2">Glycosyl transferase</fullName>
    </submittedName>
</protein>
<evidence type="ECO:0000313" key="3">
    <source>
        <dbReference type="Proteomes" id="UP000286181"/>
    </source>
</evidence>
<organism evidence="2 3">
    <name type="scientific">Agathobacter rectalis</name>
    <dbReference type="NCBI Taxonomy" id="39491"/>
    <lineage>
        <taxon>Bacteria</taxon>
        <taxon>Bacillati</taxon>
        <taxon>Bacillota</taxon>
        <taxon>Clostridia</taxon>
        <taxon>Lachnospirales</taxon>
        <taxon>Lachnospiraceae</taxon>
        <taxon>Agathobacter</taxon>
    </lineage>
</organism>
<evidence type="ECO:0000313" key="2">
    <source>
        <dbReference type="EMBL" id="RHL02375.1"/>
    </source>
</evidence>
<dbReference type="Pfam" id="PF04488">
    <property type="entry name" value="Gly_transf_sug"/>
    <property type="match status" value="1"/>
</dbReference>
<dbReference type="InterPro" id="IPR007577">
    <property type="entry name" value="GlycoTrfase_DXD_sugar-bd_CS"/>
</dbReference>
<dbReference type="AlphaFoldDB" id="A0A415I420"/>
<dbReference type="GO" id="GO:0051999">
    <property type="term" value="P:mannosyl-inositol phosphorylceramide biosynthetic process"/>
    <property type="evidence" value="ECO:0007669"/>
    <property type="project" value="TreeGrafter"/>
</dbReference>
<dbReference type="InterPro" id="IPR029044">
    <property type="entry name" value="Nucleotide-diphossugar_trans"/>
</dbReference>
<gene>
    <name evidence="2" type="ORF">DW038_13185</name>
</gene>
<accession>A0A415I420</accession>
<dbReference type="InterPro" id="IPR051706">
    <property type="entry name" value="Glycosyltransferase_domain"/>
</dbReference>
<evidence type="ECO:0000256" key="1">
    <source>
        <dbReference type="ARBA" id="ARBA00022679"/>
    </source>
</evidence>
<name>A0A415I420_9FIRM</name>
<dbReference type="GO" id="GO:0000030">
    <property type="term" value="F:mannosyltransferase activity"/>
    <property type="evidence" value="ECO:0007669"/>
    <property type="project" value="TreeGrafter"/>
</dbReference>
<dbReference type="Proteomes" id="UP000286181">
    <property type="component" value="Unassembled WGS sequence"/>
</dbReference>
<dbReference type="RefSeq" id="WP_118372328.1">
    <property type="nucleotide sequence ID" value="NZ_QROF01000013.1"/>
</dbReference>
<dbReference type="PANTHER" id="PTHR32385:SF15">
    <property type="entry name" value="INOSITOL PHOSPHOCERAMIDE MANNOSYLTRANSFERASE 1"/>
    <property type="match status" value="1"/>
</dbReference>
<dbReference type="EMBL" id="QROF01000013">
    <property type="protein sequence ID" value="RHL02375.1"/>
    <property type="molecule type" value="Genomic_DNA"/>
</dbReference>
<keyword evidence="1 2" id="KW-0808">Transferase</keyword>
<dbReference type="GO" id="GO:0016020">
    <property type="term" value="C:membrane"/>
    <property type="evidence" value="ECO:0007669"/>
    <property type="project" value="GOC"/>
</dbReference>
<proteinExistence type="predicted"/>
<comment type="caution">
    <text evidence="2">The sequence shown here is derived from an EMBL/GenBank/DDBJ whole genome shotgun (WGS) entry which is preliminary data.</text>
</comment>
<dbReference type="SUPFAM" id="SSF53448">
    <property type="entry name" value="Nucleotide-diphospho-sugar transferases"/>
    <property type="match status" value="1"/>
</dbReference>
<sequence>MRNDIPKVIHYCWFGGNELTELSLKCIESWKKYLPDYTIKRWDESNFDINMCDYVKEAYNEKKWAFVSDYARFWILYNEGGLYFDTDVEVIRPLKDIIKNGPFMGCEPPLSNSKVKVAPGLGIAAFPKMKIFKRFLDYYNNLHFIEANGDINVTTIVEYTTSILSEYGWKSDLQIHIVEGLTIYPPEYFCPMNYETGEINITENTYSIHRYSASWKTRTQQHQGEVLKKLIRVFGKKLGYKIWRIYTFPYRVSSKVKNKGMLGTIKFIGDKIRGNSIYE</sequence>
<dbReference type="Gene3D" id="3.90.550.20">
    <property type="match status" value="1"/>
</dbReference>
<dbReference type="PANTHER" id="PTHR32385">
    <property type="entry name" value="MANNOSYL PHOSPHORYLINOSITOL CERAMIDE SYNTHASE"/>
    <property type="match status" value="1"/>
</dbReference>
<reference evidence="2 3" key="1">
    <citation type="submission" date="2018-08" db="EMBL/GenBank/DDBJ databases">
        <title>A genome reference for cultivated species of the human gut microbiota.</title>
        <authorList>
            <person name="Zou Y."/>
            <person name="Xue W."/>
            <person name="Luo G."/>
        </authorList>
    </citation>
    <scope>NUCLEOTIDE SEQUENCE [LARGE SCALE GENOMIC DNA]</scope>
    <source>
        <strain evidence="2 3">AF39-14AC</strain>
    </source>
</reference>